<dbReference type="RefSeq" id="WP_008526591.1">
    <property type="nucleotide sequence ID" value="NZ_AFNT02000044.1"/>
</dbReference>
<gene>
    <name evidence="2" type="ORF">HLRTI_002898</name>
</gene>
<feature type="compositionally biased region" description="Basic and acidic residues" evidence="1">
    <location>
        <begin position="143"/>
        <end position="155"/>
    </location>
</feature>
<dbReference type="EMBL" id="AFNT02000044">
    <property type="protein sequence ID" value="ERJ05099.1"/>
    <property type="molecule type" value="Genomic_DNA"/>
</dbReference>
<dbReference type="Proteomes" id="UP000003861">
    <property type="component" value="Unassembled WGS sequence"/>
</dbReference>
<dbReference type="AlphaFoldDB" id="U2F9B8"/>
<evidence type="ECO:0000313" key="3">
    <source>
        <dbReference type="Proteomes" id="UP000003861"/>
    </source>
</evidence>
<sequence length="295" mass="32585">MSPHKFTQTDDEQFDFESSIFGFDSPGTGQVESALPKDLLEELNISAEQAALTYPKWNAETLSLGFHIEFDDVAGPGIAGRQLHYNPTSEGVTIRFPGDLAKMTGLQRHVNTAKTRMKYAVDDATKTVDVEFDPPLTPPTTGDVEHPQLEERFKDSGFSPSRGSDGYLESIRYEVPVEYAREYGFEPQQPVGIEIVVVDGAFGIGIDLDPDPDDEYLLTRTLNSYTDEGPRSDLYAISIPKVAVHGLRWALDIPLRSIPQQDHIIVMPANPIGSIDETVERSALQDELIDESATA</sequence>
<proteinExistence type="predicted"/>
<organism evidence="2 3">
    <name type="scientific">Halorhabdus tiamatea SARL4B</name>
    <dbReference type="NCBI Taxonomy" id="1033806"/>
    <lineage>
        <taxon>Archaea</taxon>
        <taxon>Methanobacteriati</taxon>
        <taxon>Methanobacteriota</taxon>
        <taxon>Stenosarchaea group</taxon>
        <taxon>Halobacteria</taxon>
        <taxon>Halobacteriales</taxon>
        <taxon>Haloarculaceae</taxon>
        <taxon>Halorhabdus</taxon>
    </lineage>
</organism>
<reference evidence="2 3" key="1">
    <citation type="journal article" date="2011" name="J. Bacteriol.">
        <title>Genome sequence of Halorhabdus tiamatea, the first archaeon isolated from a deep-sea anoxic brine lake.</title>
        <authorList>
            <person name="Antunes A."/>
            <person name="Alam I."/>
            <person name="Bajic V.B."/>
            <person name="Stingl U."/>
        </authorList>
    </citation>
    <scope>NUCLEOTIDE SEQUENCE [LARGE SCALE GENOMIC DNA]</scope>
    <source>
        <strain evidence="2 3">SARL4B</strain>
    </source>
</reference>
<reference evidence="2 3" key="2">
    <citation type="journal article" date="2013" name="PLoS ONE">
        <title>INDIGO - INtegrated Data Warehouse of MIcrobial GenOmes with Examples from the Red Sea Extremophiles.</title>
        <authorList>
            <person name="Alam I."/>
            <person name="Antunes A."/>
            <person name="Kamau A.A."/>
            <person name="Ba Alawi W."/>
            <person name="Kalkatawi M."/>
            <person name="Stingl U."/>
            <person name="Bajic V.B."/>
        </authorList>
    </citation>
    <scope>NUCLEOTIDE SEQUENCE [LARGE SCALE GENOMIC DNA]</scope>
    <source>
        <strain evidence="2 3">SARL4B</strain>
    </source>
</reference>
<name>U2F9B8_9EURY</name>
<comment type="caution">
    <text evidence="2">The sequence shown here is derived from an EMBL/GenBank/DDBJ whole genome shotgun (WGS) entry which is preliminary data.</text>
</comment>
<protein>
    <submittedName>
        <fullName evidence="2">Uncharacterized protein</fullName>
    </submittedName>
</protein>
<feature type="region of interest" description="Disordered" evidence="1">
    <location>
        <begin position="130"/>
        <end position="161"/>
    </location>
</feature>
<accession>U2F9B8</accession>
<evidence type="ECO:0000256" key="1">
    <source>
        <dbReference type="SAM" id="MobiDB-lite"/>
    </source>
</evidence>
<evidence type="ECO:0000313" key="2">
    <source>
        <dbReference type="EMBL" id="ERJ05099.1"/>
    </source>
</evidence>